<reference evidence="3 4" key="1">
    <citation type="submission" date="2019-04" db="EMBL/GenBank/DDBJ databases">
        <title>Streptomyces oryziradicis sp. nov., a novel actinomycete isolated from rhizosphere soil of rice (Oryza sativa L.).</title>
        <authorList>
            <person name="Li C."/>
        </authorList>
    </citation>
    <scope>NUCLEOTIDE SEQUENCE [LARGE SCALE GENOMIC DNA]</scope>
    <source>
        <strain evidence="3 4">NEAU-C40</strain>
    </source>
</reference>
<accession>A0A4U0SP19</accession>
<dbReference type="Pfam" id="PF13365">
    <property type="entry name" value="Trypsin_2"/>
    <property type="match status" value="1"/>
</dbReference>
<dbReference type="EMBL" id="SUMC01000018">
    <property type="protein sequence ID" value="TKA09911.1"/>
    <property type="molecule type" value="Genomic_DNA"/>
</dbReference>
<keyword evidence="1 2" id="KW-0732">Signal</keyword>
<dbReference type="Proteomes" id="UP000305778">
    <property type="component" value="Unassembled WGS sequence"/>
</dbReference>
<dbReference type="OrthoDB" id="3507155at2"/>
<evidence type="ECO:0000256" key="1">
    <source>
        <dbReference type="ARBA" id="ARBA00022729"/>
    </source>
</evidence>
<evidence type="ECO:0000313" key="4">
    <source>
        <dbReference type="Proteomes" id="UP000305778"/>
    </source>
</evidence>
<dbReference type="SUPFAM" id="SSF50494">
    <property type="entry name" value="Trypsin-like serine proteases"/>
    <property type="match status" value="1"/>
</dbReference>
<dbReference type="RefSeq" id="WP_136725245.1">
    <property type="nucleotide sequence ID" value="NZ_JAOPYF010000547.1"/>
</dbReference>
<proteinExistence type="predicted"/>
<feature type="signal peptide" evidence="2">
    <location>
        <begin position="1"/>
        <end position="21"/>
    </location>
</feature>
<dbReference type="InterPro" id="IPR043504">
    <property type="entry name" value="Peptidase_S1_PA_chymotrypsin"/>
</dbReference>
<dbReference type="PROSITE" id="PS00134">
    <property type="entry name" value="TRYPSIN_HIS"/>
    <property type="match status" value="1"/>
</dbReference>
<dbReference type="InterPro" id="IPR009003">
    <property type="entry name" value="Peptidase_S1_PA"/>
</dbReference>
<protein>
    <submittedName>
        <fullName evidence="3">Trypsin-like peptidase domain-containing protein</fullName>
    </submittedName>
</protein>
<comment type="caution">
    <text evidence="3">The sequence shown here is derived from an EMBL/GenBank/DDBJ whole genome shotgun (WGS) entry which is preliminary data.</text>
</comment>
<organism evidence="3 4">
    <name type="scientific">Actinacidiphila oryziradicis</name>
    <dbReference type="NCBI Taxonomy" id="2571141"/>
    <lineage>
        <taxon>Bacteria</taxon>
        <taxon>Bacillati</taxon>
        <taxon>Actinomycetota</taxon>
        <taxon>Actinomycetes</taxon>
        <taxon>Kitasatosporales</taxon>
        <taxon>Streptomycetaceae</taxon>
        <taxon>Actinacidiphila</taxon>
    </lineage>
</organism>
<name>A0A4U0SP19_9ACTN</name>
<dbReference type="GO" id="GO:0006508">
    <property type="term" value="P:proteolysis"/>
    <property type="evidence" value="ECO:0007669"/>
    <property type="project" value="InterPro"/>
</dbReference>
<evidence type="ECO:0000313" key="3">
    <source>
        <dbReference type="EMBL" id="TKA09911.1"/>
    </source>
</evidence>
<dbReference type="Gene3D" id="2.40.10.10">
    <property type="entry name" value="Trypsin-like serine proteases"/>
    <property type="match status" value="2"/>
</dbReference>
<dbReference type="AlphaFoldDB" id="A0A4U0SP19"/>
<dbReference type="InterPro" id="IPR018114">
    <property type="entry name" value="TRYPSIN_HIS"/>
</dbReference>
<sequence>MLKRLAPLLACAVMLATFLNGREEPAATPAWTNSAAARFWTADRMADAIPASSGTAAHFEGIPTVGVLFSVDDDMHAHYCTASVVHSPNRDLILTAAHCAPGTNTAFVPQYTSGAKLQPFGAWAVAQVYSDSRWTYSGSGSDYDVAFARVQADANGDRIEDLTGANLLTPTPSYRNKVTVVGYADEDADADPSGEAIACTTTTSQLADHDQLRIDCGGFYSGTSGSPWLLGYNPLTHTGEVIGLIGGLNGGGPDDRTSYSPRFGTAVQQLYAQATKD</sequence>
<evidence type="ECO:0000256" key="2">
    <source>
        <dbReference type="SAM" id="SignalP"/>
    </source>
</evidence>
<dbReference type="InterPro" id="IPR050966">
    <property type="entry name" value="Glutamyl_endopeptidase"/>
</dbReference>
<feature type="chain" id="PRO_5039654192" evidence="2">
    <location>
        <begin position="22"/>
        <end position="277"/>
    </location>
</feature>
<dbReference type="GO" id="GO:0004252">
    <property type="term" value="F:serine-type endopeptidase activity"/>
    <property type="evidence" value="ECO:0007669"/>
    <property type="project" value="InterPro"/>
</dbReference>
<keyword evidence="4" id="KW-1185">Reference proteome</keyword>
<dbReference type="PANTHER" id="PTHR15462">
    <property type="entry name" value="SERINE PROTEASE"/>
    <property type="match status" value="1"/>
</dbReference>
<gene>
    <name evidence="3" type="ORF">FCI23_19750</name>
</gene>